<dbReference type="SUPFAM" id="SSF51445">
    <property type="entry name" value="(Trans)glycosidases"/>
    <property type="match status" value="1"/>
</dbReference>
<dbReference type="FunFam" id="3.40.50.2000:FF:000052">
    <property type="entry name" value="Alpha-1,3-glucan synthase Ags2"/>
    <property type="match status" value="1"/>
</dbReference>
<gene>
    <name evidence="11" type="primary">mok11</name>
    <name evidence="11" type="ORF">SOMG_02900</name>
</gene>
<dbReference type="InterPro" id="IPR058654">
    <property type="entry name" value="Mok11-14/Ags1-like_TM"/>
</dbReference>
<dbReference type="InterPro" id="IPR006047">
    <property type="entry name" value="GH13_cat_dom"/>
</dbReference>
<dbReference type="RefSeq" id="XP_056037886.1">
    <property type="nucleotide sequence ID" value="XM_056181691.1"/>
</dbReference>
<evidence type="ECO:0000256" key="2">
    <source>
        <dbReference type="ARBA" id="ARBA00012688"/>
    </source>
</evidence>
<protein>
    <recommendedName>
        <fullName evidence="2">alpha-1,3-glucan synthase</fullName>
        <ecNumber evidence="2">2.4.1.183</ecNumber>
    </recommendedName>
</protein>
<keyword evidence="5" id="KW-0961">Cell wall biogenesis/degradation</keyword>
<dbReference type="GeneID" id="80876380"/>
<feature type="transmembrane region" description="Helical" evidence="8">
    <location>
        <begin position="1071"/>
        <end position="1096"/>
    </location>
</feature>
<feature type="transmembrane region" description="Helical" evidence="8">
    <location>
        <begin position="2234"/>
        <end position="2256"/>
    </location>
</feature>
<keyword evidence="8" id="KW-1133">Transmembrane helix</keyword>
<evidence type="ECO:0000259" key="10">
    <source>
        <dbReference type="SMART" id="SM00642"/>
    </source>
</evidence>
<dbReference type="Pfam" id="PF26108">
    <property type="entry name" value="GH_Mok13"/>
    <property type="match status" value="1"/>
</dbReference>
<dbReference type="Pfam" id="PF26122">
    <property type="entry name" value="CBM_Mok13"/>
    <property type="match status" value="1"/>
</dbReference>
<evidence type="ECO:0000256" key="4">
    <source>
        <dbReference type="ARBA" id="ARBA00022679"/>
    </source>
</evidence>
<feature type="transmembrane region" description="Helical" evidence="8">
    <location>
        <begin position="2014"/>
        <end position="2033"/>
    </location>
</feature>
<dbReference type="InterPro" id="IPR013534">
    <property type="entry name" value="Starch_synth_cat_dom"/>
</dbReference>
<dbReference type="SMART" id="SM00642">
    <property type="entry name" value="Aamy"/>
    <property type="match status" value="1"/>
</dbReference>
<dbReference type="Gene3D" id="3.20.20.80">
    <property type="entry name" value="Glycosidases"/>
    <property type="match status" value="1"/>
</dbReference>
<dbReference type="KEGG" id="som:SOMG_02900"/>
<dbReference type="PANTHER" id="PTHR47182">
    <property type="entry name" value="CELL WALL ALPHA-1,3-GLUCAN SYNTHASE AGS1-RELATED"/>
    <property type="match status" value="1"/>
</dbReference>
<feature type="transmembrane region" description="Helical" evidence="8">
    <location>
        <begin position="1988"/>
        <end position="2007"/>
    </location>
</feature>
<keyword evidence="8" id="KW-0812">Transmembrane</keyword>
<feature type="transmembrane region" description="Helical" evidence="8">
    <location>
        <begin position="2045"/>
        <end position="2065"/>
    </location>
</feature>
<feature type="transmembrane region" description="Helical" evidence="8">
    <location>
        <begin position="2164"/>
        <end position="2184"/>
    </location>
</feature>
<dbReference type="GO" id="GO:0047657">
    <property type="term" value="F:alpha-1,3-glucan synthase activity"/>
    <property type="evidence" value="ECO:0007669"/>
    <property type="project" value="UniProtKB-EC"/>
</dbReference>
<dbReference type="EC" id="2.4.1.183" evidence="2"/>
<feature type="transmembrane region" description="Helical" evidence="8">
    <location>
        <begin position="2276"/>
        <end position="2296"/>
    </location>
</feature>
<dbReference type="Pfam" id="PF26127">
    <property type="entry name" value="12TM_Mok13"/>
    <property type="match status" value="1"/>
</dbReference>
<feature type="transmembrane region" description="Helical" evidence="8">
    <location>
        <begin position="2077"/>
        <end position="2102"/>
    </location>
</feature>
<feature type="transmembrane region" description="Helical" evidence="8">
    <location>
        <begin position="2354"/>
        <end position="2374"/>
    </location>
</feature>
<dbReference type="InterPro" id="IPR058657">
    <property type="entry name" value="Mok11-13/Ags1-like_Ig"/>
</dbReference>
<comment type="catalytic activity">
    <reaction evidence="6">
        <text>[(1-&gt;3)-alpha-D-glucosyl](n) + UDP-alpha-D-glucose = [(1-&gt;3)-alpha-D-glucosyl](n+1) + UDP + H(+)</text>
        <dbReference type="Rhea" id="RHEA:19749"/>
        <dbReference type="Rhea" id="RHEA-COMP:11150"/>
        <dbReference type="Rhea" id="RHEA-COMP:11151"/>
        <dbReference type="ChEBI" id="CHEBI:15378"/>
        <dbReference type="ChEBI" id="CHEBI:28100"/>
        <dbReference type="ChEBI" id="CHEBI:58223"/>
        <dbReference type="ChEBI" id="CHEBI:58885"/>
        <dbReference type="EC" id="2.4.1.183"/>
    </reaction>
</comment>
<dbReference type="GO" id="GO:0071555">
    <property type="term" value="P:cell wall organization"/>
    <property type="evidence" value="ECO:0007669"/>
    <property type="project" value="UniProtKB-KW"/>
</dbReference>
<evidence type="ECO:0000313" key="11">
    <source>
        <dbReference type="EMBL" id="WBW73643.1"/>
    </source>
</evidence>
<feature type="transmembrane region" description="Helical" evidence="8">
    <location>
        <begin position="2122"/>
        <end position="2143"/>
    </location>
</feature>
<evidence type="ECO:0000256" key="9">
    <source>
        <dbReference type="SAM" id="SignalP"/>
    </source>
</evidence>
<feature type="compositionally biased region" description="Low complexity" evidence="7">
    <location>
        <begin position="1702"/>
        <end position="1715"/>
    </location>
</feature>
<dbReference type="Proteomes" id="UP001212411">
    <property type="component" value="Chromosome 2"/>
</dbReference>
<dbReference type="InterPro" id="IPR058658">
    <property type="entry name" value="Mok11-13/Ags1-like_Ig_2"/>
</dbReference>
<evidence type="ECO:0000313" key="12">
    <source>
        <dbReference type="Proteomes" id="UP001212411"/>
    </source>
</evidence>
<feature type="signal peptide" evidence="9">
    <location>
        <begin position="1"/>
        <end position="27"/>
    </location>
</feature>
<keyword evidence="12" id="KW-1185">Reference proteome</keyword>
<feature type="chain" id="PRO_5042259381" description="alpha-1,3-glucan synthase" evidence="9">
    <location>
        <begin position="28"/>
        <end position="2382"/>
    </location>
</feature>
<proteinExistence type="inferred from homology"/>
<feature type="transmembrane region" description="Helical" evidence="8">
    <location>
        <begin position="1956"/>
        <end position="1976"/>
    </location>
</feature>
<dbReference type="InterPro" id="IPR058659">
    <property type="entry name" value="Mok11-13/Ags1-like_CBM"/>
</dbReference>
<accession>A0AAE9WF59</accession>
<dbReference type="Pfam" id="PF08323">
    <property type="entry name" value="Glyco_transf_5"/>
    <property type="match status" value="1"/>
</dbReference>
<dbReference type="CDD" id="cd11323">
    <property type="entry name" value="AmyAc_AGS"/>
    <property type="match status" value="1"/>
</dbReference>
<dbReference type="InterPro" id="IPR017853">
    <property type="entry name" value="GH"/>
</dbReference>
<keyword evidence="9" id="KW-0732">Signal</keyword>
<name>A0AAE9WF59_9SCHI</name>
<organism evidence="11 12">
    <name type="scientific">Schizosaccharomyces osmophilus</name>
    <dbReference type="NCBI Taxonomy" id="2545709"/>
    <lineage>
        <taxon>Eukaryota</taxon>
        <taxon>Fungi</taxon>
        <taxon>Dikarya</taxon>
        <taxon>Ascomycota</taxon>
        <taxon>Taphrinomycotina</taxon>
        <taxon>Schizosaccharomycetes</taxon>
        <taxon>Schizosaccharomycetales</taxon>
        <taxon>Schizosaccharomycetaceae</taxon>
        <taxon>Schizosaccharomyces</taxon>
    </lineage>
</organism>
<dbReference type="Pfam" id="PF26114">
    <property type="entry name" value="Ig_2_Mok13"/>
    <property type="match status" value="1"/>
</dbReference>
<dbReference type="InterPro" id="IPR001296">
    <property type="entry name" value="Glyco_trans_1"/>
</dbReference>
<evidence type="ECO:0000256" key="8">
    <source>
        <dbReference type="SAM" id="Phobius"/>
    </source>
</evidence>
<sequence>MIPKRFSLSHCLLFVYLFLFYYLHVSCAPYDPEKIPWNLNTNEAATNPIDYSGVWMDHDFFPSPKSWRFPLYTIALDKWVDGDPTNNDINGTRFEYDMLETEFRNGGDIIGVKKSLDYLQGMGVKGIYLAGTPFVNLPWGADQYSPLDFTLLDPHLGTIDDWRSTIEEVHKRNMYIIVDLTVATLSDLVGFQNYVNTTTPFSLMEHNALWKSEHRYRDWAFQNEWDFECTLPEFWGEDGYPVVLEWKGCYDSEFDQYGDTEAFGSHPDWERQLSKFASVQDRLREWKPSVSEKLKRLSCLVISMLDVDGFRVDKATQMTVDFLADWADSIRDCARKHNKQNFFIPGEVTGSSSYGSIYYGRGRKPDQRPSSIQDAYALTPSNDTFFLREERKNALDAAAFHYSFYRILLRFLRMDGLMEIPFDLPTDLTEAWETIAINEDALNAMTGEHDPRHLYGVSNYDVFRWSSVVDGPGRLILGTMISFFLFPGVPLIYYGDEQGLYVLDNRADNYLYSRQPMCSSIAWYIHGCYTGNSSTYPAIDLTPARKGCFDSWNTLDHFDVAKVERQVFIEFQDIRRRYPALVDGWQSKRLGNWTFVEYMPNSGVNPTTVGVFSVVRGSLSPLQDLTSEYSYASSHTLSTTDVWLLFTNHNHSIELSYDCDSQDAIVAPYGAGTTVKNLVYPYDEYILHESNKKLDTSNELVAGCLPNVALDAYGFKLFVPIDEYIPRRPMITKISPKHDSRIVNTHGKVNVIIEFSEEMSCQSITESIHVTSKTQNNALGEFDYESVTCDTIISEDQLRFTGQPSSRFRWSAVLYNLQDGIHQITVSNVTTNDGSAFTDSVDHFLLRIGSLNNPMIFPNANYSFDLLQLEGKHLSLNHSAPGADLFRYSMDFGSSWSSWQEYDGSFTRCYLKKQSISSHHKWVGHHVMVQYWSELTGSANHMQESDAAFSHKRWFPQMYLDSEITQWAYDADDRNKMSIQENGSFVGHIISDTYPSAFQLNVWGLNEKGKPDPSYIYGSVRNDSYLSRASPSALEDNVFFVQSEPPKKSLSWKITFDPQARRLYTHPSGSVYVSMGIYICFILLPLISGLTSVLLFKRLFYHVKFNDFGKGYTDKYFTDVSETEKSNNIIFRMMEFPKMMGMKKKGSFQGNRKTILLATLEYDIPTLNIRIKIGGLGVMAQLMVRNLEHQDLLWVIPCVGDVIYPDMEADDPITVVIIGQSYLINVYRYVHKNITYLLLDAPVFRRQTTSEPYPARVDDLSSAIFYSAWNQCIANIMENKSIDLYHINDYHGALAPVYLLPKVVPVALSLHNAEFQGLWPLRSSEEVEEVCSVFNIPLDVCSKYVQFGNVFNLLHAGASYIRVHQKGFGVVGVSKKYGKRSWARYPIFWGLRKIGKLPNPDPSDKGEGVFEVTDESLRNLELTKEDDKRQAQEWAGLEIDSNADLLIFVGRWSIQKGIDLIADIAPIILENYNAQIVVIGPVIDLYGKFAAEKFEALMQKYPRRLFSRPVFTHLPQYIFSGADFALIPSRDEPFGLVAVEFGRKGTLGIGANVGGLGQMPGWWYAVESSTTSHLLKQFEQACRQALSSTKETRTKLRAISAVQRFPISEWVIRLNKHINTCIKFCLKNNSEILNGVSNQQQNFQSSFLDDESFKQDLGESEGEQQLFDQLRHESLNTKDISKNLHEKELFSIGEASKDGEVSETSESLENVSSSSFDELPRRDEYRNQLIEFDLVQPVSEPTVEENFHHTNTVGDNSKSNEVEDVLENTDSFDIASESDLKLDKRFDSFDGSNNNVFESSEMFLPHNSSQLSIASVRSNLRDFSLTKVPRKFDDEDGKALCIFAERLQELTPKSSISNLCIDHFIMKCTRKYFNEVKSLQLGSSKPEKLHFFNDAAVTSSVNNLPELAQNKDGFIDENELDKQVLQLPEKEEAEYVYEFEQYHGCRKLLQHQILGWPLYTVILALGQILAVTSFQLSLLSGSSEQSVSFLYVVCGIYVASTFFWYTMHCLIPSVHCLALPFVIYGLAFFFVGLVSFENLGGSRIWLARLATCTYAAASGSQALYFSLNFGDEGNYDVLYWIIRACFIQGCQQLWSSALWYWGSYMSSKPNKYGISEQVHSVHWVYAIVWSISLILLCFTVLLYRGLPNFYRQIPPKIPAFYRSVLRRRLILWFFFASILQNYWMSTLQGRSWAFVWSARSANRWVTFLLVIFFYVAIWLGAISGLASLSQKHSWILPILGLGFGAPRWLQTLWGTSNLGLYLPYFGKAAPYMSRMLWLWLGLLDTVQAVGIGIILLQTLTREHINLVLNVGQVIGAVASMVGRATSPCRIGPANVFLDFTSWQPKDGVKILASAPFWICLICQLGIVVGYYLFFRRENLMRP</sequence>
<dbReference type="SUPFAM" id="SSF53756">
    <property type="entry name" value="UDP-Glycosyltransferase/glycogen phosphorylase"/>
    <property type="match status" value="1"/>
</dbReference>
<dbReference type="Gene3D" id="3.40.50.2000">
    <property type="entry name" value="Glycogen Phosphorylase B"/>
    <property type="match status" value="2"/>
</dbReference>
<keyword evidence="3" id="KW-0328">Glycosyltransferase</keyword>
<evidence type="ECO:0000256" key="7">
    <source>
        <dbReference type="SAM" id="MobiDB-lite"/>
    </source>
</evidence>
<evidence type="ECO:0000256" key="6">
    <source>
        <dbReference type="ARBA" id="ARBA00048960"/>
    </source>
</evidence>
<feature type="region of interest" description="Disordered" evidence="7">
    <location>
        <begin position="1695"/>
        <end position="1719"/>
    </location>
</feature>
<evidence type="ECO:0000256" key="1">
    <source>
        <dbReference type="ARBA" id="ARBA00006122"/>
    </source>
</evidence>
<dbReference type="Pfam" id="PF26111">
    <property type="entry name" value="Ig_Mok13"/>
    <property type="match status" value="1"/>
</dbReference>
<dbReference type="InterPro" id="IPR058656">
    <property type="entry name" value="Mok11-13/Ags1-like_GH"/>
</dbReference>
<reference evidence="11 12" key="1">
    <citation type="journal article" date="2023" name="G3 (Bethesda)">
        <title>A high-quality reference genome for the fission yeast Schizosaccharomyces osmophilus.</title>
        <authorList>
            <person name="Jia G.S."/>
            <person name="Zhang W.C."/>
            <person name="Liang Y."/>
            <person name="Liu X.H."/>
            <person name="Rhind N."/>
            <person name="Pidoux A."/>
            <person name="Brysch-Herzberg M."/>
            <person name="Du L.L."/>
        </authorList>
    </citation>
    <scope>NUCLEOTIDE SEQUENCE [LARGE SCALE GENOMIC DNA]</scope>
    <source>
        <strain evidence="11 12">CBS 15793</strain>
    </source>
</reference>
<dbReference type="GO" id="GO:0016020">
    <property type="term" value="C:membrane"/>
    <property type="evidence" value="ECO:0007669"/>
    <property type="project" value="UniProtKB-ARBA"/>
</dbReference>
<dbReference type="InterPro" id="IPR058655">
    <property type="entry name" value="Mok11-14/Ags1-like"/>
</dbReference>
<feature type="transmembrane region" description="Helical" evidence="8">
    <location>
        <begin position="2204"/>
        <end position="2222"/>
    </location>
</feature>
<dbReference type="PANTHER" id="PTHR47182:SF6">
    <property type="entry name" value="CELL WALL ALPHA-1,3-GLUCAN SYNTHASE MOK11"/>
    <property type="match status" value="1"/>
</dbReference>
<dbReference type="EMBL" id="CP115612">
    <property type="protein sequence ID" value="WBW73643.1"/>
    <property type="molecule type" value="Genomic_DNA"/>
</dbReference>
<feature type="domain" description="Glycosyl hydrolase family 13 catalytic" evidence="10">
    <location>
        <begin position="73"/>
        <end position="545"/>
    </location>
</feature>
<comment type="similarity">
    <text evidence="1">Belongs to the glycosyltransferase group 1 family.</text>
</comment>
<dbReference type="FunFam" id="3.20.20.80:FF:000073">
    <property type="entry name" value="Alpha-1,3-glucan synthase Ags2"/>
    <property type="match status" value="1"/>
</dbReference>
<dbReference type="Pfam" id="PF00128">
    <property type="entry name" value="Alpha-amylase"/>
    <property type="match status" value="1"/>
</dbReference>
<dbReference type="GO" id="GO:0070600">
    <property type="term" value="P:fungal-type cell wall (1-&gt;3)-alpha-glucan biosynthetic process"/>
    <property type="evidence" value="ECO:0007669"/>
    <property type="project" value="TreeGrafter"/>
</dbReference>
<keyword evidence="4" id="KW-0808">Transferase</keyword>
<dbReference type="GO" id="GO:0009277">
    <property type="term" value="C:fungal-type cell wall"/>
    <property type="evidence" value="ECO:0007669"/>
    <property type="project" value="TreeGrafter"/>
</dbReference>
<keyword evidence="8" id="KW-0472">Membrane</keyword>
<dbReference type="Pfam" id="PF00534">
    <property type="entry name" value="Glycos_transf_1"/>
    <property type="match status" value="1"/>
</dbReference>
<evidence type="ECO:0000256" key="3">
    <source>
        <dbReference type="ARBA" id="ARBA00022676"/>
    </source>
</evidence>
<evidence type="ECO:0000256" key="5">
    <source>
        <dbReference type="ARBA" id="ARBA00023316"/>
    </source>
</evidence>
<feature type="transmembrane region" description="Helical" evidence="8">
    <location>
        <begin position="2303"/>
        <end position="2322"/>
    </location>
</feature>